<reference evidence="3" key="2">
    <citation type="submission" date="2020-08" db="EMBL/GenBank/DDBJ databases">
        <title>Plant Genome Project.</title>
        <authorList>
            <person name="Zhang R.-G."/>
        </authorList>
    </citation>
    <scope>NUCLEOTIDE SEQUENCE</scope>
    <source>
        <strain evidence="3">Huo1</strain>
        <tissue evidence="3">Leaf</tissue>
    </source>
</reference>
<name>A0A8X8ZF76_SALSN</name>
<evidence type="ECO:0000256" key="1">
    <source>
        <dbReference type="ARBA" id="ARBA00022737"/>
    </source>
</evidence>
<dbReference type="PANTHER" id="PTHR47926">
    <property type="entry name" value="PENTATRICOPEPTIDE REPEAT-CONTAINING PROTEIN"/>
    <property type="match status" value="1"/>
</dbReference>
<dbReference type="InterPro" id="IPR046960">
    <property type="entry name" value="PPR_At4g14850-like_plant"/>
</dbReference>
<dbReference type="AlphaFoldDB" id="A0A8X8ZF76"/>
<dbReference type="InterPro" id="IPR011990">
    <property type="entry name" value="TPR-like_helical_dom_sf"/>
</dbReference>
<evidence type="ECO:0008006" key="5">
    <source>
        <dbReference type="Google" id="ProtNLM"/>
    </source>
</evidence>
<comment type="caution">
    <text evidence="3">The sequence shown here is derived from an EMBL/GenBank/DDBJ whole genome shotgun (WGS) entry which is preliminary data.</text>
</comment>
<gene>
    <name evidence="3" type="ORF">SASPL_138609</name>
</gene>
<keyword evidence="4" id="KW-1185">Reference proteome</keyword>
<dbReference type="Proteomes" id="UP000298416">
    <property type="component" value="Unassembled WGS sequence"/>
</dbReference>
<reference evidence="3" key="1">
    <citation type="submission" date="2018-01" db="EMBL/GenBank/DDBJ databases">
        <authorList>
            <person name="Mao J.F."/>
        </authorList>
    </citation>
    <scope>NUCLEOTIDE SEQUENCE</scope>
    <source>
        <strain evidence="3">Huo1</strain>
        <tissue evidence="3">Leaf</tissue>
    </source>
</reference>
<accession>A0A8X8ZF76</accession>
<dbReference type="NCBIfam" id="TIGR00756">
    <property type="entry name" value="PPR"/>
    <property type="match status" value="1"/>
</dbReference>
<dbReference type="Gene3D" id="1.25.40.10">
    <property type="entry name" value="Tetratricopeptide repeat domain"/>
    <property type="match status" value="1"/>
</dbReference>
<sequence length="187" mass="21853">MYCQCNKVEAAEKVMQKMMDEFELDVYTWNGIVAGCVENGHHEMAMQLFSQLQSYGVLVTQNAMLNAYTKHGYGEEEIAFFNAYTKHGYGEEEIAFFNAYTKHGYGEEEIAFFKEMVAWNKTMEAEHPYGMVERMPMEADSVIWGTLLGGRWNKLREIRQRMKHEELHKTSGCNWIEDRDETHVFMA</sequence>
<evidence type="ECO:0000256" key="2">
    <source>
        <dbReference type="PROSITE-ProRule" id="PRU00708"/>
    </source>
</evidence>
<evidence type="ECO:0000313" key="3">
    <source>
        <dbReference type="EMBL" id="KAG6401744.1"/>
    </source>
</evidence>
<dbReference type="GO" id="GO:0003723">
    <property type="term" value="F:RNA binding"/>
    <property type="evidence" value="ECO:0007669"/>
    <property type="project" value="InterPro"/>
</dbReference>
<organism evidence="3">
    <name type="scientific">Salvia splendens</name>
    <name type="common">Scarlet sage</name>
    <dbReference type="NCBI Taxonomy" id="180675"/>
    <lineage>
        <taxon>Eukaryota</taxon>
        <taxon>Viridiplantae</taxon>
        <taxon>Streptophyta</taxon>
        <taxon>Embryophyta</taxon>
        <taxon>Tracheophyta</taxon>
        <taxon>Spermatophyta</taxon>
        <taxon>Magnoliopsida</taxon>
        <taxon>eudicotyledons</taxon>
        <taxon>Gunneridae</taxon>
        <taxon>Pentapetalae</taxon>
        <taxon>asterids</taxon>
        <taxon>lamiids</taxon>
        <taxon>Lamiales</taxon>
        <taxon>Lamiaceae</taxon>
        <taxon>Nepetoideae</taxon>
        <taxon>Mentheae</taxon>
        <taxon>Salviinae</taxon>
        <taxon>Salvia</taxon>
        <taxon>Salvia subgen. Calosphace</taxon>
        <taxon>core Calosphace</taxon>
    </lineage>
</organism>
<dbReference type="EMBL" id="PNBA02000014">
    <property type="protein sequence ID" value="KAG6401744.1"/>
    <property type="molecule type" value="Genomic_DNA"/>
</dbReference>
<dbReference type="GO" id="GO:0009451">
    <property type="term" value="P:RNA modification"/>
    <property type="evidence" value="ECO:0007669"/>
    <property type="project" value="InterPro"/>
</dbReference>
<feature type="repeat" description="PPR" evidence="2">
    <location>
        <begin position="25"/>
        <end position="59"/>
    </location>
</feature>
<protein>
    <recommendedName>
        <fullName evidence="5">Pentatricopeptide repeat-containing protein</fullName>
    </recommendedName>
</protein>
<dbReference type="InterPro" id="IPR002885">
    <property type="entry name" value="PPR_rpt"/>
</dbReference>
<dbReference type="Pfam" id="PF01535">
    <property type="entry name" value="PPR"/>
    <property type="match status" value="4"/>
</dbReference>
<evidence type="ECO:0000313" key="4">
    <source>
        <dbReference type="Proteomes" id="UP000298416"/>
    </source>
</evidence>
<keyword evidence="1" id="KW-0677">Repeat</keyword>
<dbReference type="PROSITE" id="PS51375">
    <property type="entry name" value="PPR"/>
    <property type="match status" value="1"/>
</dbReference>
<proteinExistence type="predicted"/>